<dbReference type="Proteomes" id="UP001164746">
    <property type="component" value="Chromosome 1"/>
</dbReference>
<dbReference type="Gene3D" id="2.20.130.20">
    <property type="match status" value="1"/>
</dbReference>
<name>A0ABY7DBL5_MYAAR</name>
<dbReference type="Gene3D" id="2.60.40.1940">
    <property type="match status" value="1"/>
</dbReference>
<dbReference type="SMART" id="SM01359">
    <property type="entry name" value="A2M_N_2"/>
    <property type="match status" value="1"/>
</dbReference>
<protein>
    <submittedName>
        <fullName evidence="4">CD109-like protein</fullName>
    </submittedName>
</protein>
<proteinExistence type="predicted"/>
<dbReference type="Gene3D" id="2.60.40.10">
    <property type="entry name" value="Immunoglobulins"/>
    <property type="match status" value="1"/>
</dbReference>
<evidence type="ECO:0000313" key="4">
    <source>
        <dbReference type="EMBL" id="WAQ93996.1"/>
    </source>
</evidence>
<feature type="non-terminal residue" evidence="4">
    <location>
        <position position="307"/>
    </location>
</feature>
<dbReference type="EMBL" id="CP111012">
    <property type="protein sequence ID" value="WAQ93996.1"/>
    <property type="molecule type" value="Genomic_DNA"/>
</dbReference>
<evidence type="ECO:0000259" key="3">
    <source>
        <dbReference type="SMART" id="SM01359"/>
    </source>
</evidence>
<keyword evidence="1" id="KW-0732">Signal</keyword>
<gene>
    <name evidence="4" type="ORF">MAR_006467</name>
</gene>
<accession>A0ABY7DBL5</accession>
<keyword evidence="5" id="KW-1185">Reference proteome</keyword>
<dbReference type="PANTHER" id="PTHR11412:SF136">
    <property type="entry name" value="CD109 ANTIGEN"/>
    <property type="match status" value="1"/>
</dbReference>
<dbReference type="Gene3D" id="2.60.40.1930">
    <property type="match status" value="1"/>
</dbReference>
<dbReference type="Pfam" id="PF07703">
    <property type="entry name" value="A2M_BRD"/>
    <property type="match status" value="1"/>
</dbReference>
<dbReference type="InterPro" id="IPR013783">
    <property type="entry name" value="Ig-like_fold"/>
</dbReference>
<feature type="domain" description="Alpha-2-macroglobulin bait region" evidence="3">
    <location>
        <begin position="177"/>
        <end position="307"/>
    </location>
</feature>
<dbReference type="InterPro" id="IPR011625">
    <property type="entry name" value="A2M_N_BRD"/>
</dbReference>
<evidence type="ECO:0000256" key="2">
    <source>
        <dbReference type="ARBA" id="ARBA00022966"/>
    </source>
</evidence>
<organism evidence="4 5">
    <name type="scientific">Mya arenaria</name>
    <name type="common">Soft-shell clam</name>
    <dbReference type="NCBI Taxonomy" id="6604"/>
    <lineage>
        <taxon>Eukaryota</taxon>
        <taxon>Metazoa</taxon>
        <taxon>Spiralia</taxon>
        <taxon>Lophotrochozoa</taxon>
        <taxon>Mollusca</taxon>
        <taxon>Bivalvia</taxon>
        <taxon>Autobranchia</taxon>
        <taxon>Heteroconchia</taxon>
        <taxon>Euheterodonta</taxon>
        <taxon>Imparidentia</taxon>
        <taxon>Neoheterodontei</taxon>
        <taxon>Myida</taxon>
        <taxon>Myoidea</taxon>
        <taxon>Myidae</taxon>
        <taxon>Mya</taxon>
    </lineage>
</organism>
<evidence type="ECO:0000313" key="5">
    <source>
        <dbReference type="Proteomes" id="UP001164746"/>
    </source>
</evidence>
<sequence length="307" mass="34753">MTVFNGRFNVDIYDPKGNHMKKLANVTSGTYGVLEDFMLMDEEPVLGTWRVESRALRHRYDGVEYFEKLNGNAKFTIPFDQLLNEVDPYSYQPLVEKLAGYQLIIRVKVTESLNNVTREATGSVLFYKEPFTVSFARDSSPTFFKPGLPYVGHVEYKGLTDTYDMTKPSWLIENGNLQLSQIGEVVDFQLLGAVPLGKVFYYVITNDHVTLSGALDSVSKTEHIHFQVRDDMKPYSKLIVYYFTTDSWNADSIHFVAKTSADVFQNKISMSFDKTQAEPAENVSLQISTDADSLVNILAVDQSVLLL</sequence>
<dbReference type="InterPro" id="IPR050473">
    <property type="entry name" value="A2M/Complement_sys"/>
</dbReference>
<dbReference type="PANTHER" id="PTHR11412">
    <property type="entry name" value="MACROGLOBULIN / COMPLEMENT"/>
    <property type="match status" value="1"/>
</dbReference>
<keyword evidence="2" id="KW-0882">Thioester bond</keyword>
<evidence type="ECO:0000256" key="1">
    <source>
        <dbReference type="ARBA" id="ARBA00022729"/>
    </source>
</evidence>
<reference evidence="4" key="1">
    <citation type="submission" date="2022-11" db="EMBL/GenBank/DDBJ databases">
        <title>Centuries of genome instability and evolution in soft-shell clam transmissible cancer (bioRxiv).</title>
        <authorList>
            <person name="Hart S.F.M."/>
            <person name="Yonemitsu M.A."/>
            <person name="Giersch R.M."/>
            <person name="Beal B.F."/>
            <person name="Arriagada G."/>
            <person name="Davis B.W."/>
            <person name="Ostrander E.A."/>
            <person name="Goff S.P."/>
            <person name="Metzger M.J."/>
        </authorList>
    </citation>
    <scope>NUCLEOTIDE SEQUENCE</scope>
    <source>
        <strain evidence="4">MELC-2E11</strain>
        <tissue evidence="4">Siphon/mantle</tissue>
    </source>
</reference>